<evidence type="ECO:0000256" key="3">
    <source>
        <dbReference type="ARBA" id="ARBA00022806"/>
    </source>
</evidence>
<keyword evidence="1 7" id="KW-0547">Nucleotide-binding</keyword>
<proteinExistence type="inferred from homology"/>
<evidence type="ECO:0000313" key="13">
    <source>
        <dbReference type="Proteomes" id="UP000009222"/>
    </source>
</evidence>
<name>F5YE00_LEAAZ</name>
<evidence type="ECO:0000256" key="7">
    <source>
        <dbReference type="RuleBase" id="RU000492"/>
    </source>
</evidence>
<evidence type="ECO:0000259" key="10">
    <source>
        <dbReference type="PROSITE" id="PS51194"/>
    </source>
</evidence>
<dbReference type="PROSITE" id="PS00039">
    <property type="entry name" value="DEAD_ATP_HELICASE"/>
    <property type="match status" value="1"/>
</dbReference>
<dbReference type="InterPro" id="IPR005580">
    <property type="entry name" value="DbpA/CsdA_RNA-bd_dom"/>
</dbReference>
<dbReference type="Proteomes" id="UP000009222">
    <property type="component" value="Chromosome"/>
</dbReference>
<dbReference type="EMBL" id="CP001841">
    <property type="protein sequence ID" value="AEF80260.1"/>
    <property type="molecule type" value="Genomic_DNA"/>
</dbReference>
<reference evidence="12 13" key="2">
    <citation type="journal article" date="2011" name="ISME J.">
        <title>RNA-seq reveals cooperative metabolic interactions between two termite-gut spirochete species in co-culture.</title>
        <authorList>
            <person name="Rosenthal A.Z."/>
            <person name="Matson E.G."/>
            <person name="Eldar A."/>
            <person name="Leadbetter J.R."/>
        </authorList>
    </citation>
    <scope>NUCLEOTIDE SEQUENCE [LARGE SCALE GENOMIC DNA]</scope>
    <source>
        <strain evidence="13">ATCC BAA-888 / DSM 13862 / ZAS-9</strain>
    </source>
</reference>
<dbReference type="SMART" id="SM00490">
    <property type="entry name" value="HELICc"/>
    <property type="match status" value="1"/>
</dbReference>
<accession>F5YE00</accession>
<dbReference type="OrthoDB" id="9805696at2"/>
<organism evidence="12 13">
    <name type="scientific">Leadbettera azotonutricia (strain ATCC BAA-888 / DSM 13862 / ZAS-9)</name>
    <name type="common">Treponema azotonutricium</name>
    <dbReference type="NCBI Taxonomy" id="545695"/>
    <lineage>
        <taxon>Bacteria</taxon>
        <taxon>Pseudomonadati</taxon>
        <taxon>Spirochaetota</taxon>
        <taxon>Spirochaetia</taxon>
        <taxon>Spirochaetales</taxon>
        <taxon>Breznakiellaceae</taxon>
        <taxon>Leadbettera</taxon>
    </lineage>
</organism>
<evidence type="ECO:0000256" key="5">
    <source>
        <dbReference type="ARBA" id="ARBA00038437"/>
    </source>
</evidence>
<dbReference type="STRING" id="545695.TREAZ_1554"/>
<dbReference type="PROSITE" id="PS51195">
    <property type="entry name" value="Q_MOTIF"/>
    <property type="match status" value="1"/>
</dbReference>
<dbReference type="Pfam" id="PF03880">
    <property type="entry name" value="DbpA"/>
    <property type="match status" value="1"/>
</dbReference>
<evidence type="ECO:0000256" key="6">
    <source>
        <dbReference type="PROSITE-ProRule" id="PRU00552"/>
    </source>
</evidence>
<dbReference type="InterPro" id="IPR011545">
    <property type="entry name" value="DEAD/DEAH_box_helicase_dom"/>
</dbReference>
<dbReference type="CDD" id="cd18787">
    <property type="entry name" value="SF2_C_DEAD"/>
    <property type="match status" value="1"/>
</dbReference>
<dbReference type="CDD" id="cd12252">
    <property type="entry name" value="RRM_DbpA"/>
    <property type="match status" value="1"/>
</dbReference>
<feature type="short sequence motif" description="Q motif" evidence="6">
    <location>
        <begin position="7"/>
        <end position="35"/>
    </location>
</feature>
<dbReference type="InterPro" id="IPR014014">
    <property type="entry name" value="RNA_helicase_DEAD_Q_motif"/>
</dbReference>
<dbReference type="GO" id="GO:0016787">
    <property type="term" value="F:hydrolase activity"/>
    <property type="evidence" value="ECO:0007669"/>
    <property type="project" value="UniProtKB-KW"/>
</dbReference>
<dbReference type="PANTHER" id="PTHR47959">
    <property type="entry name" value="ATP-DEPENDENT RNA HELICASE RHLE-RELATED"/>
    <property type="match status" value="1"/>
</dbReference>
<dbReference type="eggNOG" id="COG0513">
    <property type="taxonomic scope" value="Bacteria"/>
</dbReference>
<dbReference type="SMART" id="SM00487">
    <property type="entry name" value="DEXDc"/>
    <property type="match status" value="1"/>
</dbReference>
<evidence type="ECO:0000259" key="11">
    <source>
        <dbReference type="PROSITE" id="PS51195"/>
    </source>
</evidence>
<feature type="domain" description="Helicase ATP-binding" evidence="9">
    <location>
        <begin position="39"/>
        <end position="215"/>
    </location>
</feature>
<dbReference type="GO" id="GO:0005829">
    <property type="term" value="C:cytosol"/>
    <property type="evidence" value="ECO:0007669"/>
    <property type="project" value="TreeGrafter"/>
</dbReference>
<comment type="similarity">
    <text evidence="5 7">Belongs to the DEAD box helicase family.</text>
</comment>
<dbReference type="AlphaFoldDB" id="F5YE00"/>
<evidence type="ECO:0000259" key="9">
    <source>
        <dbReference type="PROSITE" id="PS51192"/>
    </source>
</evidence>
<feature type="compositionally biased region" description="Basic and acidic residues" evidence="8">
    <location>
        <begin position="527"/>
        <end position="551"/>
    </location>
</feature>
<dbReference type="Pfam" id="PF00270">
    <property type="entry name" value="DEAD"/>
    <property type="match status" value="1"/>
</dbReference>
<dbReference type="PROSITE" id="PS51192">
    <property type="entry name" value="HELICASE_ATP_BIND_1"/>
    <property type="match status" value="1"/>
</dbReference>
<dbReference type="Gene3D" id="3.40.50.300">
    <property type="entry name" value="P-loop containing nucleotide triphosphate hydrolases"/>
    <property type="match status" value="2"/>
</dbReference>
<dbReference type="HOGENOM" id="CLU_003041_21_1_12"/>
<dbReference type="PROSITE" id="PS51194">
    <property type="entry name" value="HELICASE_CTER"/>
    <property type="match status" value="1"/>
</dbReference>
<dbReference type="EC" id="3.6.1.-" evidence="12"/>
<dbReference type="Pfam" id="PF00271">
    <property type="entry name" value="Helicase_C"/>
    <property type="match status" value="1"/>
</dbReference>
<sequence>MTNDNNSSFSSFGLSDAVLDALSRKGFTAPSSIQTIALPRLLADEGHLIVKARTGTGKTAAFGIPLVERFVRGELTKGHAPRALILTPTRELCLQVSREIASFVPPGTGVPRITAVYGGASIRTQILDLKRGTELVVGTPGRVMDLMERKVLELSSVDWFILDEADEMLDMGFFEDVEKIMTQVKSERRVALFSATMPDPILKIIRKNIGEVEILEDEAPEDEKPAVDQYYLVLKREDRLEVLRRIIDGAEDFYGLIFCATKAGTDELARRLVESGFAAEAIHGDLTQEARERTLRRFRSKQTAILVATDVAARGLDIERLTHVINWDLPNDRETYVHRIGRTGRAGRRGRAISLTLPAERGRMTQLSRSMEKILGSKIQFMKVPTVKAVMKAVRARIVADVCSALPEPEEIETESQSVEPVAEIVAAEIPAKLPTEVAEENSSSPFLGKVCHQLIETLGAEKAVEALISASYGELLDPSRYGTVTEFAEEDFQKGGFGVSRFGGTEGGRKSAYRDKRQGFGSGRSPGREGRPPVHEGRPQRHEGARRDSPDALSDASARVYVGLGRQHGAGAKEVANLLMKAGGVPGRLVDAIEMKDFCAFASLPAEAARKACAFSRNAPNDPPIRLASPRN</sequence>
<protein>
    <submittedName>
        <fullName evidence="12">Cold-shock DEAD box protein A</fullName>
        <ecNumber evidence="12">3.6.1.-</ecNumber>
    </submittedName>
</protein>
<evidence type="ECO:0000256" key="4">
    <source>
        <dbReference type="ARBA" id="ARBA00022840"/>
    </source>
</evidence>
<dbReference type="SUPFAM" id="SSF52540">
    <property type="entry name" value="P-loop containing nucleoside triphosphate hydrolases"/>
    <property type="match status" value="1"/>
</dbReference>
<dbReference type="InterPro" id="IPR001650">
    <property type="entry name" value="Helicase_C-like"/>
</dbReference>
<dbReference type="GO" id="GO:0003676">
    <property type="term" value="F:nucleic acid binding"/>
    <property type="evidence" value="ECO:0007669"/>
    <property type="project" value="InterPro"/>
</dbReference>
<reference evidence="13" key="1">
    <citation type="submission" date="2009-12" db="EMBL/GenBank/DDBJ databases">
        <title>Complete sequence of Treponema azotonutricium strain ZAS-9.</title>
        <authorList>
            <person name="Tetu S.G."/>
            <person name="Matson E."/>
            <person name="Ren Q."/>
            <person name="Seshadri R."/>
            <person name="Elbourne L."/>
            <person name="Hassan K.A."/>
            <person name="Durkin A."/>
            <person name="Radune D."/>
            <person name="Mohamoud Y."/>
            <person name="Shay R."/>
            <person name="Jin S."/>
            <person name="Zhang X."/>
            <person name="Lucey K."/>
            <person name="Ballor N.R."/>
            <person name="Ottesen E."/>
            <person name="Rosenthal R."/>
            <person name="Allen A."/>
            <person name="Leadbetter J.R."/>
            <person name="Paulsen I.T."/>
        </authorList>
    </citation>
    <scope>NUCLEOTIDE SEQUENCE [LARGE SCALE GENOMIC DNA]</scope>
    <source>
        <strain evidence="13">ATCC BAA-888 / DSM 13862 / ZAS-9</strain>
    </source>
</reference>
<evidence type="ECO:0000256" key="8">
    <source>
        <dbReference type="SAM" id="MobiDB-lite"/>
    </source>
</evidence>
<dbReference type="FunCoup" id="F5YE00">
    <property type="interactions" value="293"/>
</dbReference>
<dbReference type="PANTHER" id="PTHR47959:SF13">
    <property type="entry name" value="ATP-DEPENDENT RNA HELICASE RHLE"/>
    <property type="match status" value="1"/>
</dbReference>
<dbReference type="CDD" id="cd00268">
    <property type="entry name" value="DEADc"/>
    <property type="match status" value="1"/>
</dbReference>
<keyword evidence="3 7" id="KW-0347">Helicase</keyword>
<dbReference type="InParanoid" id="F5YE00"/>
<dbReference type="InterPro" id="IPR044742">
    <property type="entry name" value="DEAD/DEAH_RhlB"/>
</dbReference>
<keyword evidence="4 7" id="KW-0067">ATP-binding</keyword>
<dbReference type="KEGG" id="taz:TREAZ_1554"/>
<dbReference type="RefSeq" id="WP_015710462.1">
    <property type="nucleotide sequence ID" value="NC_015577.1"/>
</dbReference>
<dbReference type="InterPro" id="IPR027417">
    <property type="entry name" value="P-loop_NTPase"/>
</dbReference>
<evidence type="ECO:0000313" key="12">
    <source>
        <dbReference type="EMBL" id="AEF80260.1"/>
    </source>
</evidence>
<dbReference type="InterPro" id="IPR050079">
    <property type="entry name" value="DEAD_box_RNA_helicase"/>
</dbReference>
<dbReference type="InterPro" id="IPR000629">
    <property type="entry name" value="RNA-helicase_DEAD-box_CS"/>
</dbReference>
<dbReference type="GO" id="GO:0003724">
    <property type="term" value="F:RNA helicase activity"/>
    <property type="evidence" value="ECO:0007669"/>
    <property type="project" value="InterPro"/>
</dbReference>
<evidence type="ECO:0000256" key="2">
    <source>
        <dbReference type="ARBA" id="ARBA00022801"/>
    </source>
</evidence>
<evidence type="ECO:0000256" key="1">
    <source>
        <dbReference type="ARBA" id="ARBA00022741"/>
    </source>
</evidence>
<dbReference type="InterPro" id="IPR014001">
    <property type="entry name" value="Helicase_ATP-bd"/>
</dbReference>
<gene>
    <name evidence="12" type="ordered locus">TREAZ_1554</name>
</gene>
<feature type="domain" description="Helicase C-terminal" evidence="10">
    <location>
        <begin position="226"/>
        <end position="395"/>
    </location>
</feature>
<feature type="region of interest" description="Disordered" evidence="8">
    <location>
        <begin position="499"/>
        <end position="554"/>
    </location>
</feature>
<dbReference type="GO" id="GO:0005524">
    <property type="term" value="F:ATP binding"/>
    <property type="evidence" value="ECO:0007669"/>
    <property type="project" value="UniProtKB-KW"/>
</dbReference>
<feature type="compositionally biased region" description="Basic and acidic residues" evidence="8">
    <location>
        <begin position="508"/>
        <end position="519"/>
    </location>
</feature>
<keyword evidence="13" id="KW-1185">Reference proteome</keyword>
<keyword evidence="2 7" id="KW-0378">Hydrolase</keyword>
<feature type="domain" description="DEAD-box RNA helicase Q" evidence="11">
    <location>
        <begin position="7"/>
        <end position="35"/>
    </location>
</feature>